<evidence type="ECO:0000313" key="6">
    <source>
        <dbReference type="Proteomes" id="UP001301769"/>
    </source>
</evidence>
<feature type="region of interest" description="Disordered" evidence="2">
    <location>
        <begin position="1028"/>
        <end position="1054"/>
    </location>
</feature>
<feature type="compositionally biased region" description="Basic residues" evidence="2">
    <location>
        <begin position="1192"/>
        <end position="1202"/>
    </location>
</feature>
<evidence type="ECO:0008006" key="7">
    <source>
        <dbReference type="Google" id="ProtNLM"/>
    </source>
</evidence>
<accession>A0AAN7B8S8</accession>
<dbReference type="PANTHER" id="PTHR10039:SF5">
    <property type="entry name" value="NACHT DOMAIN-CONTAINING PROTEIN"/>
    <property type="match status" value="1"/>
</dbReference>
<keyword evidence="6" id="KW-1185">Reference proteome</keyword>
<proteinExistence type="predicted"/>
<dbReference type="Proteomes" id="UP001301769">
    <property type="component" value="Unassembled WGS sequence"/>
</dbReference>
<feature type="domain" description="DUF7791" evidence="4">
    <location>
        <begin position="614"/>
        <end position="743"/>
    </location>
</feature>
<gene>
    <name evidence="5" type="ORF">QBC37DRAFT_419906</name>
</gene>
<reference evidence="5" key="2">
    <citation type="submission" date="2023-05" db="EMBL/GenBank/DDBJ databases">
        <authorList>
            <consortium name="Lawrence Berkeley National Laboratory"/>
            <person name="Steindorff A."/>
            <person name="Hensen N."/>
            <person name="Bonometti L."/>
            <person name="Westerberg I."/>
            <person name="Brannstrom I.O."/>
            <person name="Guillou S."/>
            <person name="Cros-Aarteil S."/>
            <person name="Calhoun S."/>
            <person name="Haridas S."/>
            <person name="Kuo A."/>
            <person name="Mondo S."/>
            <person name="Pangilinan J."/>
            <person name="Riley R."/>
            <person name="Labutti K."/>
            <person name="Andreopoulos B."/>
            <person name="Lipzen A."/>
            <person name="Chen C."/>
            <person name="Yanf M."/>
            <person name="Daum C."/>
            <person name="Ng V."/>
            <person name="Clum A."/>
            <person name="Ohm R."/>
            <person name="Martin F."/>
            <person name="Silar P."/>
            <person name="Natvig D."/>
            <person name="Lalanne C."/>
            <person name="Gautier V."/>
            <person name="Ament-Velasquez S.L."/>
            <person name="Kruys A."/>
            <person name="Hutchinson M.I."/>
            <person name="Powell A.J."/>
            <person name="Barry K."/>
            <person name="Miller A.N."/>
            <person name="Grigoriev I.V."/>
            <person name="Debuchy R."/>
            <person name="Gladieux P."/>
            <person name="Thoren M.H."/>
            <person name="Johannesson H."/>
        </authorList>
    </citation>
    <scope>NUCLEOTIDE SEQUENCE</scope>
    <source>
        <strain evidence="5">PSN293</strain>
    </source>
</reference>
<evidence type="ECO:0000259" key="3">
    <source>
        <dbReference type="Pfam" id="PF24883"/>
    </source>
</evidence>
<feature type="compositionally biased region" description="Basic and acidic residues" evidence="2">
    <location>
        <begin position="1168"/>
        <end position="1179"/>
    </location>
</feature>
<evidence type="ECO:0000256" key="1">
    <source>
        <dbReference type="ARBA" id="ARBA00022737"/>
    </source>
</evidence>
<dbReference type="SUPFAM" id="SSF52540">
    <property type="entry name" value="P-loop containing nucleoside triphosphate hydrolases"/>
    <property type="match status" value="1"/>
</dbReference>
<dbReference type="Pfam" id="PF24883">
    <property type="entry name" value="NPHP3_N"/>
    <property type="match status" value="1"/>
</dbReference>
<dbReference type="InterPro" id="IPR027417">
    <property type="entry name" value="P-loop_NTPase"/>
</dbReference>
<dbReference type="PANTHER" id="PTHR10039">
    <property type="entry name" value="AMELOGENIN"/>
    <property type="match status" value="1"/>
</dbReference>
<dbReference type="InterPro" id="IPR056693">
    <property type="entry name" value="DUF7791"/>
</dbReference>
<dbReference type="InterPro" id="IPR056884">
    <property type="entry name" value="NPHP3-like_N"/>
</dbReference>
<dbReference type="AlphaFoldDB" id="A0AAN7B8S8"/>
<feature type="domain" description="Nephrocystin 3-like N-terminal" evidence="3">
    <location>
        <begin position="310"/>
        <end position="497"/>
    </location>
</feature>
<name>A0AAN7B8S8_9PEZI</name>
<evidence type="ECO:0000256" key="2">
    <source>
        <dbReference type="SAM" id="MobiDB-lite"/>
    </source>
</evidence>
<comment type="caution">
    <text evidence="5">The sequence shown here is derived from an EMBL/GenBank/DDBJ whole genome shotgun (WGS) entry which is preliminary data.</text>
</comment>
<evidence type="ECO:0000313" key="5">
    <source>
        <dbReference type="EMBL" id="KAK4215063.1"/>
    </source>
</evidence>
<protein>
    <recommendedName>
        <fullName evidence="7">NACHT domain-containing protein</fullName>
    </recommendedName>
</protein>
<dbReference type="Gene3D" id="3.40.50.300">
    <property type="entry name" value="P-loop containing nucleotide triphosphate hydrolases"/>
    <property type="match status" value="1"/>
</dbReference>
<evidence type="ECO:0000259" key="4">
    <source>
        <dbReference type="Pfam" id="PF25053"/>
    </source>
</evidence>
<feature type="compositionally biased region" description="Basic and acidic residues" evidence="2">
    <location>
        <begin position="1028"/>
        <end position="1041"/>
    </location>
</feature>
<sequence length="1212" mass="137383">MESLAVISLAGNIMQFIQFGFKMITTAREYGQSPDGSSLETSFLSTVYWELQKFEYMLLPQPQSGENRTPGRTPINHGGLNGISQRHSQHIDSLFTLSLQCRHDCKRLLAIVDRLKPVEAGGKRWKCFAAALKTVWKSKEIKDLEDRLKSTQLTMILTICTIASEDQEARAVRLEALQEESKRLNVNQSVQLEGIATAIGRLEHEIQRVKGLPSHFTNTGGTNNTGMKVAGLDDIKLLEQRISSLSLSQYGVEHEQAVLRSLSFDNRLQRHSLISEPHVETLKWADESYQSQRRRAGGPDKSKAARVHLANWLRQGKGVFWVSGKPGSGKSTFMKHISKRQETKQLLSKWARSRGVIVASHYFWISGTDLQRSHQGLLRSILHDIFQQLPGLINPVCKGTVPELYMDISSRPLRDGRMGDEHQYQTENASLWELSSLQETLREVARLASSPASESKGVHLCIFIDGLDEFEGNHSELCRDIKTLGNFPRIKLCVSSRPWNEFEQAFGGQPEDMLCMQDWTHNDILHYAKSRLQDHPRWKNLELECRESSSSQSPGEWLVEEIGQRACGVFLWVFLVTKLLLEGLTNWDTYEDICRRLRSFPLELESFFERMLESVDQFYKEKMSAALQVAIAVDIPLHCMAYDFLDREHENSDYVFGVPTKPYGEGEKQALREAMQRRLDSRTRGLLEIDATSGVVTFLHRTVRDYLCTRRVSELLKSKASESFCLPLSILRICISVIKRTSFSGTLSSVRKGFGEYESSELQVLVARALACVTENHKSDCGTATTMYKLVKELDQVLLAKFASGHAKPPSSFPPCTYFREQLVMGPFEGFLCWVLPDIPDFLDEVGFEVLFRLLVARQPGAEAHELAGPWRPRGLEVLRSWLHVGSGGNTRLNSVEWTAANRKRQMRSPWSALVEYATSWGSGGMQGGSFTQSEMSQRRFWTLLENNIFLTALVDRGADPNADLGQRAYRFPGDRRAAEFPWTVFAAYLQLALEIGPEISRAREMLFLNILGTFLSSGAKIWTPYEAERSPDENNDKEKQIGGQNQRNNDSHQSDENFGLIPTCIQYFYQRVRSSLPADRAQFYAIAYNHKHEAAFSGLHLGLLASVTDRIISTAEDRGVRWAAALCVQEVVEMLAGVPGCDNLDLETRLWRVMEKQTTPRFLHGSQQHERRKVESQKRVQKGGSSVLAGRGKHRIHKRQGRGLAWNRQRS</sequence>
<keyword evidence="1" id="KW-0677">Repeat</keyword>
<reference evidence="5" key="1">
    <citation type="journal article" date="2023" name="Mol. Phylogenet. Evol.">
        <title>Genome-scale phylogeny and comparative genomics of the fungal order Sordariales.</title>
        <authorList>
            <person name="Hensen N."/>
            <person name="Bonometti L."/>
            <person name="Westerberg I."/>
            <person name="Brannstrom I.O."/>
            <person name="Guillou S."/>
            <person name="Cros-Aarteil S."/>
            <person name="Calhoun S."/>
            <person name="Haridas S."/>
            <person name="Kuo A."/>
            <person name="Mondo S."/>
            <person name="Pangilinan J."/>
            <person name="Riley R."/>
            <person name="LaButti K."/>
            <person name="Andreopoulos B."/>
            <person name="Lipzen A."/>
            <person name="Chen C."/>
            <person name="Yan M."/>
            <person name="Daum C."/>
            <person name="Ng V."/>
            <person name="Clum A."/>
            <person name="Steindorff A."/>
            <person name="Ohm R.A."/>
            <person name="Martin F."/>
            <person name="Silar P."/>
            <person name="Natvig D.O."/>
            <person name="Lalanne C."/>
            <person name="Gautier V."/>
            <person name="Ament-Velasquez S.L."/>
            <person name="Kruys A."/>
            <person name="Hutchinson M.I."/>
            <person name="Powell A.J."/>
            <person name="Barry K."/>
            <person name="Miller A.N."/>
            <person name="Grigoriev I.V."/>
            <person name="Debuchy R."/>
            <person name="Gladieux P."/>
            <person name="Hiltunen Thoren M."/>
            <person name="Johannesson H."/>
        </authorList>
    </citation>
    <scope>NUCLEOTIDE SEQUENCE</scope>
    <source>
        <strain evidence="5">PSN293</strain>
    </source>
</reference>
<organism evidence="5 6">
    <name type="scientific">Rhypophila decipiens</name>
    <dbReference type="NCBI Taxonomy" id="261697"/>
    <lineage>
        <taxon>Eukaryota</taxon>
        <taxon>Fungi</taxon>
        <taxon>Dikarya</taxon>
        <taxon>Ascomycota</taxon>
        <taxon>Pezizomycotina</taxon>
        <taxon>Sordariomycetes</taxon>
        <taxon>Sordariomycetidae</taxon>
        <taxon>Sordariales</taxon>
        <taxon>Naviculisporaceae</taxon>
        <taxon>Rhypophila</taxon>
    </lineage>
</organism>
<dbReference type="Pfam" id="PF25053">
    <property type="entry name" value="DUF7791"/>
    <property type="match status" value="1"/>
</dbReference>
<feature type="region of interest" description="Disordered" evidence="2">
    <location>
        <begin position="1162"/>
        <end position="1212"/>
    </location>
</feature>
<dbReference type="EMBL" id="MU858084">
    <property type="protein sequence ID" value="KAK4215063.1"/>
    <property type="molecule type" value="Genomic_DNA"/>
</dbReference>
<feature type="non-terminal residue" evidence="5">
    <location>
        <position position="1212"/>
    </location>
</feature>